<name>A0A5J4N3U0_9TREM</name>
<gene>
    <name evidence="2" type="ORF">DEA37_0014591</name>
</gene>
<dbReference type="SUPFAM" id="SSF55753">
    <property type="entry name" value="Actin depolymerizing proteins"/>
    <property type="match status" value="1"/>
</dbReference>
<evidence type="ECO:0000259" key="1">
    <source>
        <dbReference type="PROSITE" id="PS51263"/>
    </source>
</evidence>
<dbReference type="AlphaFoldDB" id="A0A5J4N3U0"/>
<keyword evidence="3" id="KW-1185">Reference proteome</keyword>
<evidence type="ECO:0000313" key="2">
    <source>
        <dbReference type="EMBL" id="KAA3670020.1"/>
    </source>
</evidence>
<dbReference type="PROSITE" id="PS51263">
    <property type="entry name" value="ADF_H"/>
    <property type="match status" value="1"/>
</dbReference>
<dbReference type="Pfam" id="PF00241">
    <property type="entry name" value="Cofilin_ADF"/>
    <property type="match status" value="1"/>
</dbReference>
<dbReference type="Gene3D" id="3.40.20.10">
    <property type="entry name" value="Severin"/>
    <property type="match status" value="1"/>
</dbReference>
<organism evidence="2 3">
    <name type="scientific">Paragonimus westermani</name>
    <dbReference type="NCBI Taxonomy" id="34504"/>
    <lineage>
        <taxon>Eukaryota</taxon>
        <taxon>Metazoa</taxon>
        <taxon>Spiralia</taxon>
        <taxon>Lophotrochozoa</taxon>
        <taxon>Platyhelminthes</taxon>
        <taxon>Trematoda</taxon>
        <taxon>Digenea</taxon>
        <taxon>Plagiorchiida</taxon>
        <taxon>Troglotremata</taxon>
        <taxon>Troglotrematidae</taxon>
        <taxon>Paragonimus</taxon>
    </lineage>
</organism>
<dbReference type="Proteomes" id="UP000324629">
    <property type="component" value="Unassembled WGS sequence"/>
</dbReference>
<reference evidence="2 3" key="1">
    <citation type="journal article" date="2019" name="Gigascience">
        <title>Whole-genome sequence of the oriental lung fluke Paragonimus westermani.</title>
        <authorList>
            <person name="Oey H."/>
            <person name="Zakrzewski M."/>
            <person name="Narain K."/>
            <person name="Devi K.R."/>
            <person name="Agatsuma T."/>
            <person name="Nawaratna S."/>
            <person name="Gobert G.N."/>
            <person name="Jones M.K."/>
            <person name="Ragan M.A."/>
            <person name="McManus D.P."/>
            <person name="Krause L."/>
        </authorList>
    </citation>
    <scope>NUCLEOTIDE SEQUENCE [LARGE SCALE GENOMIC DNA]</scope>
    <source>
        <strain evidence="2 3">IND2009</strain>
    </source>
</reference>
<feature type="domain" description="ADF-H" evidence="1">
    <location>
        <begin position="1"/>
        <end position="39"/>
    </location>
</feature>
<dbReference type="GO" id="GO:0003779">
    <property type="term" value="F:actin binding"/>
    <property type="evidence" value="ECO:0007669"/>
    <property type="project" value="InterPro"/>
</dbReference>
<feature type="non-terminal residue" evidence="2">
    <location>
        <position position="40"/>
    </location>
</feature>
<dbReference type="EMBL" id="QNGE01016381">
    <property type="protein sequence ID" value="KAA3670020.1"/>
    <property type="molecule type" value="Genomic_DNA"/>
</dbReference>
<sequence length="40" mass="4495">MIYAASKDAIKGKLIGLKNSLEAHDLEDISEEELRKKSYS</sequence>
<dbReference type="InterPro" id="IPR029006">
    <property type="entry name" value="ADF-H/Gelsolin-like_dom_sf"/>
</dbReference>
<protein>
    <recommendedName>
        <fullName evidence="1">ADF-H domain-containing protein</fullName>
    </recommendedName>
</protein>
<comment type="caution">
    <text evidence="2">The sequence shown here is derived from an EMBL/GenBank/DDBJ whole genome shotgun (WGS) entry which is preliminary data.</text>
</comment>
<dbReference type="InterPro" id="IPR002108">
    <property type="entry name" value="ADF-H"/>
</dbReference>
<evidence type="ECO:0000313" key="3">
    <source>
        <dbReference type="Proteomes" id="UP000324629"/>
    </source>
</evidence>
<proteinExistence type="predicted"/>
<accession>A0A5J4N3U0</accession>